<gene>
    <name evidence="1" type="ORF">ACCAA_420049</name>
</gene>
<evidence type="ECO:0000313" key="2">
    <source>
        <dbReference type="Proteomes" id="UP000199169"/>
    </source>
</evidence>
<evidence type="ECO:0000313" key="1">
    <source>
        <dbReference type="EMBL" id="SBT07337.1"/>
    </source>
</evidence>
<dbReference type="Proteomes" id="UP000199169">
    <property type="component" value="Unassembled WGS sequence"/>
</dbReference>
<keyword evidence="2" id="KW-1185">Reference proteome</keyword>
<proteinExistence type="predicted"/>
<dbReference type="STRING" id="1860102.ACCAA_420049"/>
<dbReference type="EMBL" id="FLQX01000119">
    <property type="protein sequence ID" value="SBT07337.1"/>
    <property type="molecule type" value="Genomic_DNA"/>
</dbReference>
<name>A0A1A8XS64_9PROT</name>
<protein>
    <submittedName>
        <fullName evidence="1">Putative dgqhr domain containing protein</fullName>
    </submittedName>
</protein>
<dbReference type="NCBIfam" id="TIGR03187">
    <property type="entry name" value="DGQHR"/>
    <property type="match status" value="1"/>
</dbReference>
<dbReference type="InterPro" id="IPR017601">
    <property type="entry name" value="DGQHR-contain_dom"/>
</dbReference>
<dbReference type="RefSeq" id="WP_186407639.1">
    <property type="nucleotide sequence ID" value="NZ_FLQX01000119.1"/>
</dbReference>
<sequence length="432" mass="48768">MNNYPITVPAIRVTQPLGIFYVVSLPARVLLDTAYSDRLRARRSADGSSYELEGSQRELHRDRLREIGTYLSTEESTFPNSIILAPNFDLESGLPVDNSDIRWRVVEKECTCVPGDVSYSLTIPTDEALAPIIDGQHRLFGFNFCDKPDRMDMGLVCSIFLDLPKPFQAFLFATINSNQRPVNKSQTYEAFGYNIEKELPDSWSPDKLAVFLARKLNAEDDSPLKGRILIAAENDFAMTRIEARQQGTWMVSMATVVEGISRLVSQNPKRDRTALLKRHPNDRRREILTSEVPADRSPLRSLYLAANDKVVYAAVKNFMIAANDMFWNKCQPASFICKTVGVQALFDTLVELSKEGLASKTFSVEFFRERLRAAADIDFTATLFQNASGAGRLIIRTCILFRLGLKNEEDLPASNKEEILAVLRDVRSVEYR</sequence>
<accession>A0A1A8XS64</accession>
<dbReference type="AlphaFoldDB" id="A0A1A8XS64"/>
<dbReference type="CDD" id="cd16413">
    <property type="entry name" value="DGQHR_domain"/>
    <property type="match status" value="1"/>
</dbReference>
<reference evidence="1 2" key="1">
    <citation type="submission" date="2016-06" db="EMBL/GenBank/DDBJ databases">
        <authorList>
            <person name="Kjaerup R.B."/>
            <person name="Dalgaard T.S."/>
            <person name="Juul-Madsen H.R."/>
        </authorList>
    </citation>
    <scope>NUCLEOTIDE SEQUENCE [LARGE SCALE GENOMIC DNA]</scope>
    <source>
        <strain evidence="1">3</strain>
    </source>
</reference>
<organism evidence="1 2">
    <name type="scientific">Candidatus Accumulibacter aalborgensis</name>
    <dbReference type="NCBI Taxonomy" id="1860102"/>
    <lineage>
        <taxon>Bacteria</taxon>
        <taxon>Pseudomonadati</taxon>
        <taxon>Pseudomonadota</taxon>
        <taxon>Betaproteobacteria</taxon>
        <taxon>Candidatus Accumulibacter</taxon>
    </lineage>
</organism>